<dbReference type="PROSITE" id="PS50174">
    <property type="entry name" value="G_PATCH"/>
    <property type="match status" value="1"/>
</dbReference>
<dbReference type="STRING" id="698492.A0A0E9NRQ9"/>
<keyword evidence="4 9" id="KW-0863">Zinc-finger</keyword>
<dbReference type="OrthoDB" id="29221at2759"/>
<dbReference type="InterPro" id="IPR055494">
    <property type="entry name" value="DUF7066"/>
</dbReference>
<dbReference type="PANTHER" id="PTHR13948:SF3">
    <property type="entry name" value="FI21118P1"/>
    <property type="match status" value="1"/>
</dbReference>
<dbReference type="Gene3D" id="3.30.70.330">
    <property type="match status" value="2"/>
</dbReference>
<dbReference type="InterPro" id="IPR036443">
    <property type="entry name" value="Znf_RanBP2_sf"/>
</dbReference>
<evidence type="ECO:0000259" key="14">
    <source>
        <dbReference type="PROSITE" id="PS50199"/>
    </source>
</evidence>
<dbReference type="GO" id="GO:0008270">
    <property type="term" value="F:zinc ion binding"/>
    <property type="evidence" value="ECO:0007669"/>
    <property type="project" value="UniProtKB-KW"/>
</dbReference>
<dbReference type="InterPro" id="IPR035979">
    <property type="entry name" value="RBD_domain_sf"/>
</dbReference>
<dbReference type="OMA" id="AHPYSFQ"/>
<dbReference type="Gene3D" id="4.10.1060.10">
    <property type="entry name" value="Zinc finger, RanBP2-type"/>
    <property type="match status" value="1"/>
</dbReference>
<name>A0A0E9NRQ9_SAICN</name>
<evidence type="ECO:0000313" key="16">
    <source>
        <dbReference type="Proteomes" id="UP000033140"/>
    </source>
</evidence>
<dbReference type="PROSITE" id="PS50102">
    <property type="entry name" value="RRM"/>
    <property type="match status" value="2"/>
</dbReference>
<evidence type="ECO:0000313" key="15">
    <source>
        <dbReference type="EMBL" id="GAO52468.1"/>
    </source>
</evidence>
<evidence type="ECO:0000259" key="12">
    <source>
        <dbReference type="PROSITE" id="PS50157"/>
    </source>
</evidence>
<dbReference type="SMART" id="SM00360">
    <property type="entry name" value="RRM"/>
    <property type="match status" value="2"/>
</dbReference>
<dbReference type="InterPro" id="IPR013087">
    <property type="entry name" value="Znf_C2H2_type"/>
</dbReference>
<evidence type="ECO:0000256" key="7">
    <source>
        <dbReference type="ARBA" id="ARBA00023242"/>
    </source>
</evidence>
<dbReference type="GO" id="GO:0005634">
    <property type="term" value="C:nucleus"/>
    <property type="evidence" value="ECO:0007669"/>
    <property type="project" value="UniProtKB-SubCell"/>
</dbReference>
<dbReference type="AlphaFoldDB" id="A0A0E9NRQ9"/>
<evidence type="ECO:0000256" key="8">
    <source>
        <dbReference type="PROSITE-ProRule" id="PRU00176"/>
    </source>
</evidence>
<feature type="domain" description="C2H2-type" evidence="12">
    <location>
        <begin position="508"/>
        <end position="538"/>
    </location>
</feature>
<dbReference type="GO" id="GO:0003723">
    <property type="term" value="F:RNA binding"/>
    <property type="evidence" value="ECO:0007669"/>
    <property type="project" value="UniProtKB-UniRule"/>
</dbReference>
<keyword evidence="2" id="KW-0479">Metal-binding</keyword>
<dbReference type="Pfam" id="PF01585">
    <property type="entry name" value="G-patch"/>
    <property type="match status" value="1"/>
</dbReference>
<dbReference type="SMART" id="SM00443">
    <property type="entry name" value="G_patch"/>
    <property type="match status" value="1"/>
</dbReference>
<evidence type="ECO:0000259" key="11">
    <source>
        <dbReference type="PROSITE" id="PS50102"/>
    </source>
</evidence>
<reference evidence="15 16" key="3">
    <citation type="journal article" date="2015" name="Genome Announc.">
        <title>Draft Genome Sequence of the Archiascomycetous Yeast Saitoella complicata.</title>
        <authorList>
            <person name="Yamauchi K."/>
            <person name="Kondo S."/>
            <person name="Hamamoto M."/>
            <person name="Takahashi Y."/>
            <person name="Ogura Y."/>
            <person name="Hayashi T."/>
            <person name="Nishida H."/>
        </authorList>
    </citation>
    <scope>NUCLEOTIDE SEQUENCE [LARGE SCALE GENOMIC DNA]</scope>
    <source>
        <strain evidence="15 16">NRRL Y-17804</strain>
    </source>
</reference>
<sequence>MSNHQGGHGYGSYGQGGQRGYGQSYAPQGHQQSRGYRQDPRSSYPDKRSNSYESDRRRNDSYDARDHRRSDDRDRHFSYRDRDEPRRNNRDRDEGPGLPNIQVIFQGLEPHTVESDLQRVLEEQGASVESVVLIRDKETKESRCFAFAKFVSVEHARQYVEQHYPYMAMGPNQHRVKIAYSRETRGGEEGWTCKSCETLNYSRREACFKCNLAKTDSEGTLTRSLPPSIPINDGTRDSATSPSQFLLLRNLDPLTTEPLIARAITKLHTSATRILLVKDRATRVSWGFAFVECRDVDEAKKAMGEWKKQDGVECKEFTIRSRPVTVSFIHPGVFVPVYSDGGEYSFPGPNGIRLAYWDQGAFCSEYVVPVEGEAAIANENAEDDAMKAFYAEVGMSTFTSGPAAPEAGAMVNDPYSSTPMTVAPSAATEQSSSTADDKAKKAQGTKKRKAEVVPTTSRKMAPHLQKWAEKQQELRAAEAVKLGTSTPTTTTTAADPDEIEDWADLGLMACILCARQFKTEDEIRKHERLSELHKNNLADATVKAKAAAKLRKLRAKPAAEQLFAKPADESEAGAGGGYRDRAWERRQQFNQPSRPPPPPQPSSTRPPPRSPSPPQPPPPPSKGASLLAKMGWTSGQGLGSQNQGRVEAIKGQGYVPGVGLGMAGGKKEEVGDAHSRPGEEGTYKAYLEKGKERARARLMDQQD</sequence>
<feature type="region of interest" description="Disordered" evidence="10">
    <location>
        <begin position="415"/>
        <end position="463"/>
    </location>
</feature>
<keyword evidence="3" id="KW-0677">Repeat</keyword>
<dbReference type="SUPFAM" id="SSF90209">
    <property type="entry name" value="Ran binding protein zinc finger-like"/>
    <property type="match status" value="1"/>
</dbReference>
<dbReference type="SUPFAM" id="SSF54928">
    <property type="entry name" value="RNA-binding domain, RBD"/>
    <property type="match status" value="1"/>
</dbReference>
<evidence type="ECO:0000256" key="9">
    <source>
        <dbReference type="PROSITE-ProRule" id="PRU00322"/>
    </source>
</evidence>
<comment type="subcellular location">
    <subcellularLocation>
        <location evidence="1">Nucleus</location>
    </subcellularLocation>
</comment>
<dbReference type="InterPro" id="IPR001876">
    <property type="entry name" value="Znf_RanBP2"/>
</dbReference>
<dbReference type="PANTHER" id="PTHR13948">
    <property type="entry name" value="RNA-BINDING PROTEIN"/>
    <property type="match status" value="1"/>
</dbReference>
<feature type="domain" description="RanBP2-type" evidence="14">
    <location>
        <begin position="185"/>
        <end position="216"/>
    </location>
</feature>
<reference evidence="15 16" key="2">
    <citation type="journal article" date="2014" name="J. Gen. Appl. Microbiol.">
        <title>The early diverging ascomycetous budding yeast Saitoella complicata has three histone deacetylases belonging to the Clr6, Hos2, and Rpd3 lineages.</title>
        <authorList>
            <person name="Nishida H."/>
            <person name="Matsumoto T."/>
            <person name="Kondo S."/>
            <person name="Hamamoto M."/>
            <person name="Yoshikawa H."/>
        </authorList>
    </citation>
    <scope>NUCLEOTIDE SEQUENCE [LARGE SCALE GENOMIC DNA]</scope>
    <source>
        <strain evidence="15 16">NRRL Y-17804</strain>
    </source>
</reference>
<dbReference type="PROSITE" id="PS50199">
    <property type="entry name" value="ZF_RANBP2_2"/>
    <property type="match status" value="1"/>
</dbReference>
<proteinExistence type="predicted"/>
<dbReference type="EMBL" id="BACD03000070">
    <property type="protein sequence ID" value="GAO52468.1"/>
    <property type="molecule type" value="Genomic_DNA"/>
</dbReference>
<evidence type="ECO:0000256" key="3">
    <source>
        <dbReference type="ARBA" id="ARBA00022737"/>
    </source>
</evidence>
<feature type="compositionally biased region" description="Polar residues" evidence="10">
    <location>
        <begin position="633"/>
        <end position="644"/>
    </location>
</feature>
<dbReference type="InterPro" id="IPR012677">
    <property type="entry name" value="Nucleotide-bd_a/b_plait_sf"/>
</dbReference>
<feature type="domain" description="RRM" evidence="11">
    <location>
        <begin position="101"/>
        <end position="183"/>
    </location>
</feature>
<dbReference type="RefSeq" id="XP_019021724.1">
    <property type="nucleotide sequence ID" value="XM_019165755.1"/>
</dbReference>
<keyword evidence="7" id="KW-0539">Nucleus</keyword>
<evidence type="ECO:0000256" key="4">
    <source>
        <dbReference type="ARBA" id="ARBA00022771"/>
    </source>
</evidence>
<feature type="domain" description="G-patch" evidence="13">
    <location>
        <begin position="619"/>
        <end position="665"/>
    </location>
</feature>
<feature type="region of interest" description="Disordered" evidence="10">
    <location>
        <begin position="1"/>
        <end position="100"/>
    </location>
</feature>
<comment type="caution">
    <text evidence="15">The sequence shown here is derived from an EMBL/GenBank/DDBJ whole genome shotgun (WGS) entry which is preliminary data.</text>
</comment>
<feature type="compositionally biased region" description="Pro residues" evidence="10">
    <location>
        <begin position="593"/>
        <end position="621"/>
    </location>
</feature>
<evidence type="ECO:0008006" key="17">
    <source>
        <dbReference type="Google" id="ProtNLM"/>
    </source>
</evidence>
<evidence type="ECO:0000259" key="13">
    <source>
        <dbReference type="PROSITE" id="PS50174"/>
    </source>
</evidence>
<feature type="domain" description="RRM" evidence="11">
    <location>
        <begin position="244"/>
        <end position="331"/>
    </location>
</feature>
<keyword evidence="5" id="KW-0862">Zinc</keyword>
<dbReference type="PROSITE" id="PS01358">
    <property type="entry name" value="ZF_RANBP2_1"/>
    <property type="match status" value="1"/>
</dbReference>
<feature type="compositionally biased region" description="Basic and acidic residues" evidence="10">
    <location>
        <begin position="36"/>
        <end position="95"/>
    </location>
</feature>
<dbReference type="Pfam" id="PF00076">
    <property type="entry name" value="RRM_1"/>
    <property type="match status" value="1"/>
</dbReference>
<feature type="compositionally biased region" description="Gly residues" evidence="10">
    <location>
        <begin position="1"/>
        <end position="20"/>
    </location>
</feature>
<dbReference type="SMART" id="SM00547">
    <property type="entry name" value="ZnF_RBZ"/>
    <property type="match status" value="1"/>
</dbReference>
<dbReference type="GO" id="GO:0000398">
    <property type="term" value="P:mRNA splicing, via spliceosome"/>
    <property type="evidence" value="ECO:0007669"/>
    <property type="project" value="TreeGrafter"/>
</dbReference>
<gene>
    <name evidence="15" type="ORF">G7K_6543-t1</name>
</gene>
<accession>A0A0E9NRQ9</accession>
<keyword evidence="16" id="KW-1185">Reference proteome</keyword>
<evidence type="ECO:0000256" key="2">
    <source>
        <dbReference type="ARBA" id="ARBA00022723"/>
    </source>
</evidence>
<organism evidence="15 16">
    <name type="scientific">Saitoella complicata (strain BCRC 22490 / CBS 7301 / JCM 7358 / NBRC 10748 / NRRL Y-17804)</name>
    <dbReference type="NCBI Taxonomy" id="698492"/>
    <lineage>
        <taxon>Eukaryota</taxon>
        <taxon>Fungi</taxon>
        <taxon>Dikarya</taxon>
        <taxon>Ascomycota</taxon>
        <taxon>Taphrinomycotina</taxon>
        <taxon>Taphrinomycotina incertae sedis</taxon>
        <taxon>Saitoella</taxon>
    </lineage>
</organism>
<dbReference type="InterPro" id="IPR000504">
    <property type="entry name" value="RRM_dom"/>
</dbReference>
<evidence type="ECO:0000256" key="1">
    <source>
        <dbReference type="ARBA" id="ARBA00004123"/>
    </source>
</evidence>
<evidence type="ECO:0000256" key="5">
    <source>
        <dbReference type="ARBA" id="ARBA00022833"/>
    </source>
</evidence>
<reference evidence="15 16" key="1">
    <citation type="journal article" date="2011" name="J. Gen. Appl. Microbiol.">
        <title>Draft genome sequencing of the enigmatic yeast Saitoella complicata.</title>
        <authorList>
            <person name="Nishida H."/>
            <person name="Hamamoto M."/>
            <person name="Sugiyama J."/>
        </authorList>
    </citation>
    <scope>NUCLEOTIDE SEQUENCE [LARGE SCALE GENOMIC DNA]</scope>
    <source>
        <strain evidence="15 16">NRRL Y-17804</strain>
    </source>
</reference>
<dbReference type="Proteomes" id="UP000033140">
    <property type="component" value="Unassembled WGS sequence"/>
</dbReference>
<protein>
    <recommendedName>
        <fullName evidence="17">RNA-binding protein</fullName>
    </recommendedName>
</protein>
<feature type="region of interest" description="Disordered" evidence="10">
    <location>
        <begin position="587"/>
        <end position="645"/>
    </location>
</feature>
<keyword evidence="6 8" id="KW-0694">RNA-binding</keyword>
<evidence type="ECO:0000256" key="6">
    <source>
        <dbReference type="ARBA" id="ARBA00022884"/>
    </source>
</evidence>
<dbReference type="InterPro" id="IPR000467">
    <property type="entry name" value="G_patch_dom"/>
</dbReference>
<dbReference type="Pfam" id="PF23217">
    <property type="entry name" value="DUF7066"/>
    <property type="match status" value="1"/>
</dbReference>
<dbReference type="PROSITE" id="PS50157">
    <property type="entry name" value="ZINC_FINGER_C2H2_2"/>
    <property type="match status" value="1"/>
</dbReference>
<evidence type="ECO:0000256" key="10">
    <source>
        <dbReference type="SAM" id="MobiDB-lite"/>
    </source>
</evidence>